<dbReference type="GO" id="GO:0003677">
    <property type="term" value="F:DNA binding"/>
    <property type="evidence" value="ECO:0007669"/>
    <property type="project" value="InterPro"/>
</dbReference>
<keyword evidence="9" id="KW-1185">Reference proteome</keyword>
<dbReference type="InterPro" id="IPR036128">
    <property type="entry name" value="Plus3-like_sf"/>
</dbReference>
<evidence type="ECO:0000256" key="2">
    <source>
        <dbReference type="ARBA" id="ARBA00023015"/>
    </source>
</evidence>
<sequence>MMTLMMITLIQIENLLAHKCLSRRDWIPQKETMTVVVRGGPGSRYSPVKRSLTTTTSSSPSRSGSGSHSDEGDSLGDGGMADSGDEKISESKTPTFEDIREIANQRSKLAKWFMEPFFDELIVGCFVRVGIGKSRKGPIYRLCMVRNVDASDPVRQYKLDNETTYNYLNVVWGNESSAARWQMAMISDSPPLKEFHQWVREVERSGDHMPSKQEVVE</sequence>
<evidence type="ECO:0000256" key="4">
    <source>
        <dbReference type="ARBA" id="ARBA00023242"/>
    </source>
</evidence>
<proteinExistence type="predicted"/>
<feature type="domain" description="Plus3" evidence="7">
    <location>
        <begin position="93"/>
        <end position="204"/>
    </location>
</feature>
<dbReference type="AlphaFoldDB" id="A0AAD1YRJ9"/>
<dbReference type="SUPFAM" id="SSF159042">
    <property type="entry name" value="Plus3-like"/>
    <property type="match status" value="1"/>
</dbReference>
<name>A0AAD1YRJ9_9LAMI</name>
<gene>
    <name evidence="8" type="ORF">FPE_LOCUS2579</name>
</gene>
<dbReference type="GO" id="GO:0016593">
    <property type="term" value="C:Cdc73/Paf1 complex"/>
    <property type="evidence" value="ECO:0007669"/>
    <property type="project" value="TreeGrafter"/>
</dbReference>
<evidence type="ECO:0000259" key="7">
    <source>
        <dbReference type="SMART" id="SM00719"/>
    </source>
</evidence>
<dbReference type="EMBL" id="OU503036">
    <property type="protein sequence ID" value="CAI9755148.1"/>
    <property type="molecule type" value="Genomic_DNA"/>
</dbReference>
<dbReference type="Gene3D" id="3.90.70.200">
    <property type="entry name" value="Plus-3 domain"/>
    <property type="match status" value="1"/>
</dbReference>
<feature type="compositionally biased region" description="Low complexity" evidence="5">
    <location>
        <begin position="51"/>
        <end position="67"/>
    </location>
</feature>
<evidence type="ECO:0000256" key="6">
    <source>
        <dbReference type="SAM" id="SignalP"/>
    </source>
</evidence>
<evidence type="ECO:0000313" key="8">
    <source>
        <dbReference type="EMBL" id="CAI9755148.1"/>
    </source>
</evidence>
<dbReference type="InterPro" id="IPR004343">
    <property type="entry name" value="Plus-3_dom"/>
</dbReference>
<feature type="signal peptide" evidence="6">
    <location>
        <begin position="1"/>
        <end position="17"/>
    </location>
</feature>
<keyword evidence="6" id="KW-0732">Signal</keyword>
<dbReference type="SMART" id="SM00719">
    <property type="entry name" value="Plus3"/>
    <property type="match status" value="1"/>
</dbReference>
<dbReference type="PANTHER" id="PTHR13115">
    <property type="entry name" value="RNA POLYMERASE-ASSOCIATED PROTEIN RTF1 HOMOLOG"/>
    <property type="match status" value="1"/>
</dbReference>
<dbReference type="FunFam" id="3.90.70.200:FF:000003">
    <property type="entry name" value="RNA polymerase-associated protein RTF1"/>
    <property type="match status" value="1"/>
</dbReference>
<dbReference type="Pfam" id="PF03126">
    <property type="entry name" value="Plus-3"/>
    <property type="match status" value="1"/>
</dbReference>
<evidence type="ECO:0000313" key="9">
    <source>
        <dbReference type="Proteomes" id="UP000834106"/>
    </source>
</evidence>
<comment type="subcellular location">
    <subcellularLocation>
        <location evidence="1">Nucleus</location>
    </subcellularLocation>
</comment>
<keyword evidence="4" id="KW-0539">Nucleus</keyword>
<feature type="region of interest" description="Disordered" evidence="5">
    <location>
        <begin position="37"/>
        <end position="96"/>
    </location>
</feature>
<keyword evidence="3" id="KW-0804">Transcription</keyword>
<dbReference type="Proteomes" id="UP000834106">
    <property type="component" value="Chromosome 1"/>
</dbReference>
<evidence type="ECO:0000256" key="5">
    <source>
        <dbReference type="SAM" id="MobiDB-lite"/>
    </source>
</evidence>
<feature type="compositionally biased region" description="Basic and acidic residues" evidence="5">
    <location>
        <begin position="84"/>
        <end position="96"/>
    </location>
</feature>
<reference evidence="8" key="1">
    <citation type="submission" date="2023-05" db="EMBL/GenBank/DDBJ databases">
        <authorList>
            <person name="Huff M."/>
        </authorList>
    </citation>
    <scope>NUCLEOTIDE SEQUENCE</scope>
</reference>
<accession>A0AAD1YRJ9</accession>
<dbReference type="GO" id="GO:1990269">
    <property type="term" value="F:RNA polymerase II C-terminal domain phosphoserine binding"/>
    <property type="evidence" value="ECO:0007669"/>
    <property type="project" value="TreeGrafter"/>
</dbReference>
<dbReference type="PANTHER" id="PTHR13115:SF8">
    <property type="entry name" value="RNA POLYMERASE-ASSOCIATED PROTEIN RTF1 HOMOLOG"/>
    <property type="match status" value="1"/>
</dbReference>
<evidence type="ECO:0000256" key="3">
    <source>
        <dbReference type="ARBA" id="ARBA00023163"/>
    </source>
</evidence>
<evidence type="ECO:0000256" key="1">
    <source>
        <dbReference type="ARBA" id="ARBA00004123"/>
    </source>
</evidence>
<protein>
    <recommendedName>
        <fullName evidence="7">Plus3 domain-containing protein</fullName>
    </recommendedName>
</protein>
<keyword evidence="2" id="KW-0805">Transcription regulation</keyword>
<feature type="chain" id="PRO_5042027751" description="Plus3 domain-containing protein" evidence="6">
    <location>
        <begin position="18"/>
        <end position="217"/>
    </location>
</feature>
<organism evidence="8 9">
    <name type="scientific">Fraxinus pennsylvanica</name>
    <dbReference type="NCBI Taxonomy" id="56036"/>
    <lineage>
        <taxon>Eukaryota</taxon>
        <taxon>Viridiplantae</taxon>
        <taxon>Streptophyta</taxon>
        <taxon>Embryophyta</taxon>
        <taxon>Tracheophyta</taxon>
        <taxon>Spermatophyta</taxon>
        <taxon>Magnoliopsida</taxon>
        <taxon>eudicotyledons</taxon>
        <taxon>Gunneridae</taxon>
        <taxon>Pentapetalae</taxon>
        <taxon>asterids</taxon>
        <taxon>lamiids</taxon>
        <taxon>Lamiales</taxon>
        <taxon>Oleaceae</taxon>
        <taxon>Oleeae</taxon>
        <taxon>Fraxinus</taxon>
    </lineage>
</organism>